<evidence type="ECO:0000256" key="3">
    <source>
        <dbReference type="ARBA" id="ARBA00022729"/>
    </source>
</evidence>
<dbReference type="Pfam" id="PF03573">
    <property type="entry name" value="OprD"/>
    <property type="match status" value="1"/>
</dbReference>
<evidence type="ECO:0000313" key="5">
    <source>
        <dbReference type="EMBL" id="QNH01731.1"/>
    </source>
</evidence>
<dbReference type="Gene3D" id="2.40.160.10">
    <property type="entry name" value="Porin"/>
    <property type="match status" value="1"/>
</dbReference>
<dbReference type="PANTHER" id="PTHR34596:SF2">
    <property type="entry name" value="CHITOPORIN"/>
    <property type="match status" value="1"/>
</dbReference>
<dbReference type="Proteomes" id="UP000515254">
    <property type="component" value="Chromosome"/>
</dbReference>
<dbReference type="EMBL" id="CP060009">
    <property type="protein sequence ID" value="QNH01731.1"/>
    <property type="molecule type" value="Genomic_DNA"/>
</dbReference>
<dbReference type="InterPro" id="IPR023614">
    <property type="entry name" value="Porin_dom_sf"/>
</dbReference>
<organism evidence="5 6">
    <name type="scientific">Pseudomonas sediminis</name>
    <dbReference type="NCBI Taxonomy" id="1691904"/>
    <lineage>
        <taxon>Bacteria</taxon>
        <taxon>Pseudomonadati</taxon>
        <taxon>Pseudomonadota</taxon>
        <taxon>Gammaproteobacteria</taxon>
        <taxon>Pseudomonadales</taxon>
        <taxon>Pseudomonadaceae</taxon>
        <taxon>Pseudomonas</taxon>
    </lineage>
</organism>
<accession>A0ABX6SJP7</accession>
<evidence type="ECO:0000256" key="2">
    <source>
        <dbReference type="ARBA" id="ARBA00022448"/>
    </source>
</evidence>
<keyword evidence="2" id="KW-0813">Transport</keyword>
<gene>
    <name evidence="5" type="ORF">HNQ25_03090</name>
</gene>
<protein>
    <submittedName>
        <fullName evidence="5">OprD family porin</fullName>
    </submittedName>
</protein>
<dbReference type="PANTHER" id="PTHR34596">
    <property type="entry name" value="CHITOPORIN"/>
    <property type="match status" value="1"/>
</dbReference>
<reference evidence="5 6" key="1">
    <citation type="journal article" date="2020" name="Microbiol. Resour. Announc.">
        <title>Complete genome sequences of four natural Pseudomonas isolates that catabolize a wide range of aromatic compounds relevant to lignin valorization.</title>
        <authorList>
            <person name="Hatmaker E.A."/>
            <person name="Presley G."/>
            <person name="Cannon O."/>
            <person name="Guss A.M."/>
            <person name="Elkins J.G."/>
        </authorList>
    </citation>
    <scope>NUCLEOTIDE SEQUENCE [LARGE SCALE GENOMIC DNA]</scope>
    <source>
        <strain evidence="5 6">B10D7D</strain>
    </source>
</reference>
<evidence type="ECO:0000256" key="1">
    <source>
        <dbReference type="ARBA" id="ARBA00009075"/>
    </source>
</evidence>
<name>A0ABX6SJP7_9PSED</name>
<dbReference type="InterPro" id="IPR005318">
    <property type="entry name" value="OM_porin_bac"/>
</dbReference>
<keyword evidence="6" id="KW-1185">Reference proteome</keyword>
<evidence type="ECO:0000256" key="4">
    <source>
        <dbReference type="SAM" id="SignalP"/>
    </source>
</evidence>
<dbReference type="RefSeq" id="WP_179543665.1">
    <property type="nucleotide sequence ID" value="NZ_CP060009.1"/>
</dbReference>
<comment type="similarity">
    <text evidence="1">Belongs to the outer membrane porin (Opr) (TC 1.B.25) family.</text>
</comment>
<sequence>MLRSPLIYRRAFFVGCICVAQSLVANAAFLDDGNVTLGLRNAYIDRDFKQHDAAKSRIGSWTQGFDLRFTSGYTDGPLQFGLDTSTQWAYRLDGGGGRGPDSVIPYDDSKGEQVRDYGRTGVTAKIKYSNTELRIGELRPRLPVAYIDDSRQLVTTYQGLMLQSKEWDNLTLTAGRINQIATRESSNREKIYLMNGANVRRPSDGLNFAGATYQFTPGLSATYFYGQLEDIYQQHYLGLSNRLALSDRYALVTELRYYQNREDGKALYGDIDNKTYGAMTTLKTGGHSIGVGYQRMLGDSAFPLFNGYAPQPYLVNWSTLGFFKPNESSWQLRYDYDFAALGVPGLTFMTRYMRGDGIDRGNNDLDMNVESERNVVLGYVVQSGTLKGLGFEWRNIDVKTRYGNGAMSGADYVENRLITTYTFAF</sequence>
<evidence type="ECO:0000313" key="6">
    <source>
        <dbReference type="Proteomes" id="UP000515254"/>
    </source>
</evidence>
<feature type="chain" id="PRO_5046837629" evidence="4">
    <location>
        <begin position="28"/>
        <end position="425"/>
    </location>
</feature>
<feature type="signal peptide" evidence="4">
    <location>
        <begin position="1"/>
        <end position="27"/>
    </location>
</feature>
<keyword evidence="3 4" id="KW-0732">Signal</keyword>
<proteinExistence type="inferred from homology"/>